<proteinExistence type="predicted"/>
<evidence type="ECO:0000313" key="2">
    <source>
        <dbReference type="Proteomes" id="UP001059596"/>
    </source>
</evidence>
<keyword evidence="2" id="KW-1185">Reference proteome</keyword>
<sequence length="99" mass="10704">MRLFQQIGRGLQVIGHANVLRTETSNIVGGQSDVHLVVAVKPLGMMVDLLSQQGHSRHEAEGLVEVLQDELLENGIAALHQSPAGFKKGLQLLSTLLFV</sequence>
<accession>A0A9P9Z0K7</accession>
<protein>
    <submittedName>
        <fullName evidence="1">Uncharacterized protein</fullName>
    </submittedName>
</protein>
<dbReference type="EMBL" id="JAMKOV010000001">
    <property type="protein sequence ID" value="KAI8046365.1"/>
    <property type="molecule type" value="Genomic_DNA"/>
</dbReference>
<comment type="caution">
    <text evidence="1">The sequence shown here is derived from an EMBL/GenBank/DDBJ whole genome shotgun (WGS) entry which is preliminary data.</text>
</comment>
<evidence type="ECO:0000313" key="1">
    <source>
        <dbReference type="EMBL" id="KAI8046365.1"/>
    </source>
</evidence>
<gene>
    <name evidence="1" type="ORF">M5D96_002567</name>
</gene>
<organism evidence="1 2">
    <name type="scientific">Drosophila gunungcola</name>
    <name type="common">fruit fly</name>
    <dbReference type="NCBI Taxonomy" id="103775"/>
    <lineage>
        <taxon>Eukaryota</taxon>
        <taxon>Metazoa</taxon>
        <taxon>Ecdysozoa</taxon>
        <taxon>Arthropoda</taxon>
        <taxon>Hexapoda</taxon>
        <taxon>Insecta</taxon>
        <taxon>Pterygota</taxon>
        <taxon>Neoptera</taxon>
        <taxon>Endopterygota</taxon>
        <taxon>Diptera</taxon>
        <taxon>Brachycera</taxon>
        <taxon>Muscomorpha</taxon>
        <taxon>Ephydroidea</taxon>
        <taxon>Drosophilidae</taxon>
        <taxon>Drosophila</taxon>
        <taxon>Sophophora</taxon>
    </lineage>
</organism>
<dbReference type="Proteomes" id="UP001059596">
    <property type="component" value="Chromosome 3R"/>
</dbReference>
<dbReference type="AlphaFoldDB" id="A0A9P9Z0K7"/>
<name>A0A9P9Z0K7_9MUSC</name>
<reference evidence="1" key="1">
    <citation type="journal article" date="2023" name="Genome Biol. Evol.">
        <title>Long-read-based Genome Assembly of Drosophila gunungcola Reveals Fewer Chemosensory Genes in Flower-breeding Species.</title>
        <authorList>
            <person name="Negi A."/>
            <person name="Liao B.Y."/>
            <person name="Yeh S.D."/>
        </authorList>
    </citation>
    <scope>NUCLEOTIDE SEQUENCE</scope>
    <source>
        <strain evidence="1">Sukarami</strain>
    </source>
</reference>